<dbReference type="Gene3D" id="3.30.70.120">
    <property type="match status" value="1"/>
</dbReference>
<dbReference type="InterPro" id="IPR011322">
    <property type="entry name" value="N-reg_PII-like_a/b"/>
</dbReference>
<dbReference type="Pfam" id="PF03091">
    <property type="entry name" value="CutA1"/>
    <property type="match status" value="1"/>
</dbReference>
<accession>A0A1R2CKL2</accession>
<evidence type="ECO:0008006" key="4">
    <source>
        <dbReference type="Google" id="ProtNLM"/>
    </source>
</evidence>
<protein>
    <recommendedName>
        <fullName evidence="4">Divalent-cation tolerance protein CutA</fullName>
    </recommendedName>
</protein>
<evidence type="ECO:0000256" key="1">
    <source>
        <dbReference type="ARBA" id="ARBA00010169"/>
    </source>
</evidence>
<organism evidence="2 3">
    <name type="scientific">Stentor coeruleus</name>
    <dbReference type="NCBI Taxonomy" id="5963"/>
    <lineage>
        <taxon>Eukaryota</taxon>
        <taxon>Sar</taxon>
        <taxon>Alveolata</taxon>
        <taxon>Ciliophora</taxon>
        <taxon>Postciliodesmatophora</taxon>
        <taxon>Heterotrichea</taxon>
        <taxon>Heterotrichida</taxon>
        <taxon>Stentoridae</taxon>
        <taxon>Stentor</taxon>
    </lineage>
</organism>
<dbReference type="PANTHER" id="PTHR23419">
    <property type="entry name" value="DIVALENT CATION TOLERANCE CUTA-RELATED"/>
    <property type="match status" value="1"/>
</dbReference>
<dbReference type="EMBL" id="MPUH01000125">
    <property type="protein sequence ID" value="OMJ89480.1"/>
    <property type="molecule type" value="Genomic_DNA"/>
</dbReference>
<dbReference type="SUPFAM" id="SSF54913">
    <property type="entry name" value="GlnB-like"/>
    <property type="match status" value="1"/>
</dbReference>
<dbReference type="OrthoDB" id="2017693at2759"/>
<evidence type="ECO:0000313" key="3">
    <source>
        <dbReference type="Proteomes" id="UP000187209"/>
    </source>
</evidence>
<dbReference type="PANTHER" id="PTHR23419:SF8">
    <property type="entry name" value="FI09726P"/>
    <property type="match status" value="1"/>
</dbReference>
<evidence type="ECO:0000313" key="2">
    <source>
        <dbReference type="EMBL" id="OMJ89480.1"/>
    </source>
</evidence>
<dbReference type="AlphaFoldDB" id="A0A1R2CKL2"/>
<dbReference type="InterPro" id="IPR015867">
    <property type="entry name" value="N-reg_PII/ATP_PRibTrfase_C"/>
</dbReference>
<comment type="similarity">
    <text evidence="1">Belongs to the CutA family.</text>
</comment>
<dbReference type="Proteomes" id="UP000187209">
    <property type="component" value="Unassembled WGS sequence"/>
</dbReference>
<gene>
    <name evidence="2" type="ORF">SteCoe_8383</name>
</gene>
<reference evidence="2 3" key="1">
    <citation type="submission" date="2016-11" db="EMBL/GenBank/DDBJ databases">
        <title>The macronuclear genome of Stentor coeruleus: a giant cell with tiny introns.</title>
        <authorList>
            <person name="Slabodnick M."/>
            <person name="Ruby J.G."/>
            <person name="Reiff S.B."/>
            <person name="Swart E.C."/>
            <person name="Gosai S."/>
            <person name="Prabakaran S."/>
            <person name="Witkowska E."/>
            <person name="Larue G.E."/>
            <person name="Fisher S."/>
            <person name="Freeman R.M."/>
            <person name="Gunawardena J."/>
            <person name="Chu W."/>
            <person name="Stover N.A."/>
            <person name="Gregory B.D."/>
            <person name="Nowacki M."/>
            <person name="Derisi J."/>
            <person name="Roy S.W."/>
            <person name="Marshall W.F."/>
            <person name="Sood P."/>
        </authorList>
    </citation>
    <scope>NUCLEOTIDE SEQUENCE [LARGE SCALE GENOMIC DNA]</scope>
    <source>
        <strain evidence="2">WM001</strain>
    </source>
</reference>
<dbReference type="GO" id="GO:0010038">
    <property type="term" value="P:response to metal ion"/>
    <property type="evidence" value="ECO:0007669"/>
    <property type="project" value="InterPro"/>
</dbReference>
<proteinExistence type="inferred from homology"/>
<comment type="caution">
    <text evidence="2">The sequence shown here is derived from an EMBL/GenBank/DDBJ whole genome shotgun (WGS) entry which is preliminary data.</text>
</comment>
<name>A0A1R2CKL2_9CILI</name>
<dbReference type="InterPro" id="IPR004323">
    <property type="entry name" value="Ion_tolerance_CutA"/>
</dbReference>
<keyword evidence="3" id="KW-1185">Reference proteome</keyword>
<dbReference type="GO" id="GO:0005507">
    <property type="term" value="F:copper ion binding"/>
    <property type="evidence" value="ECO:0007669"/>
    <property type="project" value="TreeGrafter"/>
</dbReference>
<sequence>MSTSLTAVFITTNTMESATSLASGLVQNELAACVNIIPGVTSIYKWEGKINQDQELILMVKTRQELVDEVTKWVKSNHPYDCPEVISLPILAGNHAYLDFVLNSTRH</sequence>